<evidence type="ECO:0000313" key="1">
    <source>
        <dbReference type="EMBL" id="MCQ8103285.1"/>
    </source>
</evidence>
<sequence length="79" mass="9245">MMIEISDWQPIETAPKDGTFIIAGENFCRVDDNDKEYPPDKMIVRWIRDGWVCFGMIVRSFEPTHWMPCPKLPIEVADD</sequence>
<proteinExistence type="predicted"/>
<dbReference type="RefSeq" id="WP_256600971.1">
    <property type="nucleotide sequence ID" value="NZ_JANIBJ010000005.1"/>
</dbReference>
<evidence type="ECO:0000313" key="2">
    <source>
        <dbReference type="Proteomes" id="UP001524499"/>
    </source>
</evidence>
<name>A0ABT1TCV4_9GAMM</name>
<evidence type="ECO:0008006" key="3">
    <source>
        <dbReference type="Google" id="ProtNLM"/>
    </source>
</evidence>
<keyword evidence="2" id="KW-1185">Reference proteome</keyword>
<dbReference type="EMBL" id="JANIBJ010000005">
    <property type="protein sequence ID" value="MCQ8103285.1"/>
    <property type="molecule type" value="Genomic_DNA"/>
</dbReference>
<organism evidence="1 2">
    <name type="scientific">Methylomonas subterranea</name>
    <dbReference type="NCBI Taxonomy" id="2952225"/>
    <lineage>
        <taxon>Bacteria</taxon>
        <taxon>Pseudomonadati</taxon>
        <taxon>Pseudomonadota</taxon>
        <taxon>Gammaproteobacteria</taxon>
        <taxon>Methylococcales</taxon>
        <taxon>Methylococcaceae</taxon>
        <taxon>Methylomonas</taxon>
    </lineage>
</organism>
<comment type="caution">
    <text evidence="1">The sequence shown here is derived from an EMBL/GenBank/DDBJ whole genome shotgun (WGS) entry which is preliminary data.</text>
</comment>
<gene>
    <name evidence="1" type="ORF">NP590_04125</name>
</gene>
<accession>A0ABT1TCV4</accession>
<dbReference type="Proteomes" id="UP001524499">
    <property type="component" value="Unassembled WGS sequence"/>
</dbReference>
<reference evidence="1 2" key="1">
    <citation type="submission" date="2022-07" db="EMBL/GenBank/DDBJ databases">
        <title>Methylomonas rivi sp. nov., Methylomonas rosea sp. nov., Methylomonas aureus sp. nov. and Methylomonas subterranea sp. nov., four novel methanotrophs isolated from a freshwater creek and the deep terrestrial subsurface.</title>
        <authorList>
            <person name="Abin C."/>
            <person name="Sankaranarayanan K."/>
            <person name="Garner C."/>
            <person name="Sindelar R."/>
            <person name="Kotary K."/>
            <person name="Garner R."/>
            <person name="Barclay S."/>
            <person name="Lawson P."/>
            <person name="Krumholz L."/>
        </authorList>
    </citation>
    <scope>NUCLEOTIDE SEQUENCE [LARGE SCALE GENOMIC DNA]</scope>
    <source>
        <strain evidence="1 2">SURF-2</strain>
    </source>
</reference>
<protein>
    <recommendedName>
        <fullName evidence="3">DUF551 domain-containing protein</fullName>
    </recommendedName>
</protein>